<dbReference type="KEGG" id="qsa:O6P43_012409"/>
<dbReference type="Proteomes" id="UP001163823">
    <property type="component" value="Chromosome 5"/>
</dbReference>
<dbReference type="PROSITE" id="PS51450">
    <property type="entry name" value="LRR"/>
    <property type="match status" value="4"/>
</dbReference>
<comment type="caution">
    <text evidence="5">The sequence shown here is derived from an EMBL/GenBank/DDBJ whole genome shotgun (WGS) entry which is preliminary data.</text>
</comment>
<dbReference type="InterPro" id="IPR003591">
    <property type="entry name" value="Leu-rich_rpt_typical-subtyp"/>
</dbReference>
<feature type="domain" description="Disease resistance R13L4/SHOC-2-like LRR" evidence="3">
    <location>
        <begin position="453"/>
        <end position="600"/>
    </location>
</feature>
<keyword evidence="2" id="KW-0677">Repeat</keyword>
<proteinExistence type="predicted"/>
<evidence type="ECO:0000256" key="1">
    <source>
        <dbReference type="ARBA" id="ARBA00022614"/>
    </source>
</evidence>
<dbReference type="EMBL" id="JARAOO010000005">
    <property type="protein sequence ID" value="KAJ7968282.1"/>
    <property type="molecule type" value="Genomic_DNA"/>
</dbReference>
<evidence type="ECO:0000259" key="3">
    <source>
        <dbReference type="Pfam" id="PF23598"/>
    </source>
</evidence>
<keyword evidence="1" id="KW-0433">Leucine-rich repeat</keyword>
<dbReference type="InterPro" id="IPR027417">
    <property type="entry name" value="P-loop_NTPase"/>
</dbReference>
<accession>A0AAD7M242</accession>
<reference evidence="5" key="1">
    <citation type="journal article" date="2023" name="Science">
        <title>Elucidation of the pathway for biosynthesis of saponin adjuvants from the soapbark tree.</title>
        <authorList>
            <person name="Reed J."/>
            <person name="Orme A."/>
            <person name="El-Demerdash A."/>
            <person name="Owen C."/>
            <person name="Martin L.B.B."/>
            <person name="Misra R.C."/>
            <person name="Kikuchi S."/>
            <person name="Rejzek M."/>
            <person name="Martin A.C."/>
            <person name="Harkess A."/>
            <person name="Leebens-Mack J."/>
            <person name="Louveau T."/>
            <person name="Stephenson M.J."/>
            <person name="Osbourn A."/>
        </authorList>
    </citation>
    <scope>NUCLEOTIDE SEQUENCE</scope>
    <source>
        <strain evidence="5">S10</strain>
    </source>
</reference>
<dbReference type="InterPro" id="IPR001611">
    <property type="entry name" value="Leu-rich_rpt"/>
</dbReference>
<sequence>MALTAVEKLKQEVLDWIKRDQVSIIVLVGEAGVGKTWITRCISDLVEREGLSYQTLWMSFLYEEECDLPSFLESIAHQLFILSNECEEEIEDEKKEKEQPLKTLEEKISDRLDEMMSKIPEKQFILLILDGVPEKKKGEEILSKFKFLQRLMDKRLLKVLMSTRNDEDGSETEPKEFKMIRLADRELQRLLEEGVGENVSNFDEFKTQLENIARKSESLPAAITVIGGALKHIGQHDSEDWTLETAVIDAASDMIPLIRCGYDMLPSNDMALINCCLHSLNFFFFKHGGIHYNQLIICWIMEGYFDHIDRIEEAYEEGHRVLMELITRGMLKMQEDNVVIMEKLAAAVSAVVVEGSALTTPNRHRDGFRGIPSLGLASVFKNTDWRVLGRIRTGDGMIKTPSGPERIRTDGMIKILSSPERWEKVSTLLVDGSRLRRDLDTFFQAMRGLQFLAIFNPSFQSPPKSLSKMNDLHLLVLRGCSWLQNTAQISKLKSLITLEISGATFLEEVPDDLFREMCHLLSLNLSGTHIKLLPSSFCNLTKLRWLILRNCSCLELLPTVIEMKDLEVIDLSGATSLKTIHDKKLQSLPNLRILDFSHTKIASFPFLHNLEALTRVSLNGCTSLPTLPAPRSTLPAPRSSPSIQILDVSGASSLIEIRKGSLESLKILDFSKTKVKKLSFTIPNLSSLHMRGCSELKTLPSIKLARDLELLDASDACNLAEIEDKSFEHLKHLCQLDLSNTKIKILPSISNLANLRRLLLNGCKLEKLPKLEGLTRLEVLNLSGNSGLVKIEDESFEHLRFLRHLDVSNTKVKILPCLSNLGNLRFLYLRECKFLEKLPKMGGLTKLEVLVLSGCCTLAILETESFKNMSSLRTLDLSGTNIECLPSESLPKLEELNLSGATSFGEIGDKFFDCMNNFLVLNLSKTKVRELPSLTNLSSLRQLLLRDCDYLEKLPALDDLKGLEVLDLSGTKIKEFHYAVSMFTRLISLNLPDLEGVQLPEDLNWDECGILMCAVADKISEETFVCGSGIAFLQFLKKNPKLWEKYLERFCISIFSHEKNSKNRDIYLHREEPIFRDIYFQTISFPEKCVRYIEICGFDSFPAEKDIRPIGEILKQAEYFALTENAFIQRLEDVGQGNVEAMKGCWLKSCPEIKHIFVKEKADVKFAMTAGDPRGI</sequence>
<dbReference type="SMART" id="SM00369">
    <property type="entry name" value="LRR_TYP"/>
    <property type="match status" value="9"/>
</dbReference>
<dbReference type="Pfam" id="PF23598">
    <property type="entry name" value="LRR_14"/>
    <property type="match status" value="1"/>
</dbReference>
<evidence type="ECO:0000313" key="5">
    <source>
        <dbReference type="EMBL" id="KAJ7968282.1"/>
    </source>
</evidence>
<dbReference type="PANTHER" id="PTHR45752:SF136">
    <property type="entry name" value="MBD DOMAIN-CONTAINING PROTEIN"/>
    <property type="match status" value="1"/>
</dbReference>
<dbReference type="Gene3D" id="3.40.50.300">
    <property type="entry name" value="P-loop containing nucleotide triphosphate hydrolases"/>
    <property type="match status" value="1"/>
</dbReference>
<dbReference type="Pfam" id="PF24883">
    <property type="entry name" value="NPHP3_N"/>
    <property type="match status" value="1"/>
</dbReference>
<keyword evidence="6" id="KW-1185">Reference proteome</keyword>
<dbReference type="PRINTS" id="PR00364">
    <property type="entry name" value="DISEASERSIST"/>
</dbReference>
<dbReference type="PANTHER" id="PTHR45752">
    <property type="entry name" value="LEUCINE-RICH REPEAT-CONTAINING"/>
    <property type="match status" value="1"/>
</dbReference>
<dbReference type="InterPro" id="IPR056884">
    <property type="entry name" value="NPHP3-like_N"/>
</dbReference>
<gene>
    <name evidence="5" type="ORF">O6P43_012409</name>
</gene>
<dbReference type="InterPro" id="IPR032675">
    <property type="entry name" value="LRR_dom_sf"/>
</dbReference>
<evidence type="ECO:0000259" key="4">
    <source>
        <dbReference type="Pfam" id="PF24883"/>
    </source>
</evidence>
<evidence type="ECO:0000256" key="2">
    <source>
        <dbReference type="ARBA" id="ARBA00022737"/>
    </source>
</evidence>
<evidence type="ECO:0000313" key="6">
    <source>
        <dbReference type="Proteomes" id="UP001163823"/>
    </source>
</evidence>
<organism evidence="5 6">
    <name type="scientific">Quillaja saponaria</name>
    <name type="common">Soap bark tree</name>
    <dbReference type="NCBI Taxonomy" id="32244"/>
    <lineage>
        <taxon>Eukaryota</taxon>
        <taxon>Viridiplantae</taxon>
        <taxon>Streptophyta</taxon>
        <taxon>Embryophyta</taxon>
        <taxon>Tracheophyta</taxon>
        <taxon>Spermatophyta</taxon>
        <taxon>Magnoliopsida</taxon>
        <taxon>eudicotyledons</taxon>
        <taxon>Gunneridae</taxon>
        <taxon>Pentapetalae</taxon>
        <taxon>rosids</taxon>
        <taxon>fabids</taxon>
        <taxon>Fabales</taxon>
        <taxon>Quillajaceae</taxon>
        <taxon>Quillaja</taxon>
    </lineage>
</organism>
<dbReference type="SUPFAM" id="SSF52058">
    <property type="entry name" value="L domain-like"/>
    <property type="match status" value="2"/>
</dbReference>
<dbReference type="AlphaFoldDB" id="A0AAD7M242"/>
<feature type="domain" description="Nephrocystin 3-like N-terminal" evidence="4">
    <location>
        <begin position="11"/>
        <end position="164"/>
    </location>
</feature>
<dbReference type="InterPro" id="IPR050715">
    <property type="entry name" value="LRR-SigEffector_domain"/>
</dbReference>
<dbReference type="Gene3D" id="3.80.10.10">
    <property type="entry name" value="Ribonuclease Inhibitor"/>
    <property type="match status" value="4"/>
</dbReference>
<protein>
    <submittedName>
        <fullName evidence="5">Disease resistance protein</fullName>
    </submittedName>
</protein>
<dbReference type="SUPFAM" id="SSF52540">
    <property type="entry name" value="P-loop containing nucleoside triphosphate hydrolases"/>
    <property type="match status" value="1"/>
</dbReference>
<name>A0AAD7M242_QUISA</name>
<dbReference type="InterPro" id="IPR055414">
    <property type="entry name" value="LRR_R13L4/SHOC2-like"/>
</dbReference>
<dbReference type="Pfam" id="PF13855">
    <property type="entry name" value="LRR_8"/>
    <property type="match status" value="3"/>
</dbReference>